<name>A0A2P2QT57_RHIMU</name>
<dbReference type="EMBL" id="GGEC01089580">
    <property type="protein sequence ID" value="MBX70064.1"/>
    <property type="molecule type" value="Transcribed_RNA"/>
</dbReference>
<evidence type="ECO:0000313" key="1">
    <source>
        <dbReference type="EMBL" id="MBX70064.1"/>
    </source>
</evidence>
<reference evidence="1" key="1">
    <citation type="submission" date="2018-02" db="EMBL/GenBank/DDBJ databases">
        <title>Rhizophora mucronata_Transcriptome.</title>
        <authorList>
            <person name="Meera S.P."/>
            <person name="Sreeshan A."/>
            <person name="Augustine A."/>
        </authorList>
    </citation>
    <scope>NUCLEOTIDE SEQUENCE</scope>
    <source>
        <tissue evidence="1">Leaf</tissue>
    </source>
</reference>
<proteinExistence type="predicted"/>
<organism evidence="1">
    <name type="scientific">Rhizophora mucronata</name>
    <name type="common">Asiatic mangrove</name>
    <dbReference type="NCBI Taxonomy" id="61149"/>
    <lineage>
        <taxon>Eukaryota</taxon>
        <taxon>Viridiplantae</taxon>
        <taxon>Streptophyta</taxon>
        <taxon>Embryophyta</taxon>
        <taxon>Tracheophyta</taxon>
        <taxon>Spermatophyta</taxon>
        <taxon>Magnoliopsida</taxon>
        <taxon>eudicotyledons</taxon>
        <taxon>Gunneridae</taxon>
        <taxon>Pentapetalae</taxon>
        <taxon>rosids</taxon>
        <taxon>fabids</taxon>
        <taxon>Malpighiales</taxon>
        <taxon>Rhizophoraceae</taxon>
        <taxon>Rhizophora</taxon>
    </lineage>
</organism>
<sequence length="75" mass="9075">MRERERERSIITKPIYDKDSLWIKRFKPESEPSSLIKVLCSCHNKQANNESRWENTWSNKLFTYEMPYMHVVVGI</sequence>
<protein>
    <submittedName>
        <fullName evidence="1">Uncharacterized protein</fullName>
    </submittedName>
</protein>
<dbReference type="AlphaFoldDB" id="A0A2P2QT57"/>
<accession>A0A2P2QT57</accession>